<proteinExistence type="predicted"/>
<accession>A0A1R1YSH2</accession>
<feature type="compositionally biased region" description="Polar residues" evidence="3">
    <location>
        <begin position="864"/>
        <end position="882"/>
    </location>
</feature>
<keyword evidence="7" id="KW-1185">Reference proteome</keyword>
<feature type="region of interest" description="Disordered" evidence="3">
    <location>
        <begin position="724"/>
        <end position="752"/>
    </location>
</feature>
<evidence type="ECO:0000256" key="2">
    <source>
        <dbReference type="ARBA" id="ARBA00022737"/>
    </source>
</evidence>
<dbReference type="EMBL" id="LSSM01000166">
    <property type="protein sequence ID" value="OMJ29827.1"/>
    <property type="molecule type" value="Genomic_DNA"/>
</dbReference>
<evidence type="ECO:0000259" key="5">
    <source>
        <dbReference type="Pfam" id="PF24981"/>
    </source>
</evidence>
<evidence type="ECO:0000313" key="7">
    <source>
        <dbReference type="Proteomes" id="UP000187429"/>
    </source>
</evidence>
<keyword evidence="1" id="KW-0880">Kelch repeat</keyword>
<reference evidence="7" key="1">
    <citation type="submission" date="2017-01" db="EMBL/GenBank/DDBJ databases">
        <authorList>
            <person name="Wang Y."/>
            <person name="White M."/>
            <person name="Kvist S."/>
            <person name="Moncalvo J.-M."/>
        </authorList>
    </citation>
    <scope>NUCLEOTIDE SEQUENCE [LARGE SCALE GENOMIC DNA]</scope>
    <source>
        <strain evidence="7">ID-206-W2</strain>
    </source>
</reference>
<keyword evidence="2" id="KW-0677">Repeat</keyword>
<dbReference type="PANTHER" id="PTHR15526:SF5">
    <property type="entry name" value="MUSKELIN"/>
    <property type="match status" value="1"/>
</dbReference>
<dbReference type="AlphaFoldDB" id="A0A1R1YSH2"/>
<dbReference type="Gene3D" id="2.120.10.80">
    <property type="entry name" value="Kelch-type beta propeller"/>
    <property type="match status" value="1"/>
</dbReference>
<dbReference type="InterPro" id="IPR052456">
    <property type="entry name" value="CTLH_complex_component"/>
</dbReference>
<dbReference type="InterPro" id="IPR015915">
    <property type="entry name" value="Kelch-typ_b-propeller"/>
</dbReference>
<dbReference type="Proteomes" id="UP000187429">
    <property type="component" value="Unassembled WGS sequence"/>
</dbReference>
<protein>
    <submittedName>
        <fullName evidence="6">Muskelin</fullName>
    </submittedName>
</protein>
<comment type="caution">
    <text evidence="6">The sequence shown here is derived from an EMBL/GenBank/DDBJ whole genome shotgun (WGS) entry which is preliminary data.</text>
</comment>
<sequence length="1040" mass="118497">MSPDNMTEVLHSGLRNDDKEEIITIKQHINGTYLPSQYIKIQPLVAYDQKFNYSIWHVQLIGTLDPTIVDYIVNEYNEYVTKSTIKKSLKYFRENMLLSVHNELQNSTGISFSLPVLNGIYKKLISGSEYKDVESLIFSAYSGEILKDSSLNIPCASSWLPIHHSCNTNEAPIGRGGHQMCIDDNLGKIYVFGGWDGMRNLSDLWEFDIVENIWNCICPNTYKVGGPDPRSLHSMCINTVKNQLYVLGKFIDHEYRDTSTFDSDFYCYNIDYKSWELISHDTASDGGPRLLYDSQMVFDPIYQRIYVYGGKILSQNSAESGATFGGLYCFETFTRKWIQLRPDFKIHDHEFQLQARIFHSMTIDAEYQRLYILSGQKDIKNLGDFLVYDIQSNTFFEKTKDLSLKPSSNSTSKNHLFQQRGSRFCQSNQLTSSNSTLQGVSSNDSNIDTYSEDLSNRSLVQWYIKNGYHIPSDFYELQNISILKKNLLENINNYRDTNMGISGGISHSVRSIRATFDSKKKEIHVITGHFYNNTVSNQPMSSIEMDIVSEEVIPSINSKFIFGNNDLTNINLSSNSTNESGCDQPLINNDVVNENFEDKFASSDSGVLMTVLTYSLDKDEWTENYNSSYESSLCSHNDPNNFSNTLRQNIFGSKATSHEKNIKNPNILSSLLKQQECNDQYPYSLETDIPNIDIGFDKNSKGRPLPRYAMAVVYSERLSTHFMFGGNPNTDDNNNTTGETFEGTSESRSKNNSRLNDFWQMKLLRPSQSTLLREALFLIRSTKFKELSIDSNLDNPTFYDSFKQATSHTGHSINGNIAKSDINHSFIRLNSSDFKASGTGFEESILNNEKNLQRSTPLKKHYVSSLSGPSRSNNLPTATGPNVITPGPFSEPRKSPRNRKAHSNITDSFGEDIQDSQSLVGSVINKTVSHSDCLEYLNTMIMPLVDFECEFESNRYKDLAAYLFTCNEFDSHFDYTQRQKIAKIGFVADNSINFTRKNSTNSFVNAVENKKVHLRMYLFNELEKLLCPNEHLDEQPFSNL</sequence>
<gene>
    <name evidence="6" type="ORF">AYI69_g647</name>
</gene>
<dbReference type="SUPFAM" id="SSF117281">
    <property type="entry name" value="Kelch motif"/>
    <property type="match status" value="1"/>
</dbReference>
<evidence type="ECO:0000259" key="4">
    <source>
        <dbReference type="Pfam" id="PF06588"/>
    </source>
</evidence>
<feature type="domain" description="Muskelin N-terminal" evidence="4">
    <location>
        <begin position="4"/>
        <end position="111"/>
    </location>
</feature>
<name>A0A1R1YSH2_9FUNG</name>
<feature type="region of interest" description="Disordered" evidence="3">
    <location>
        <begin position="862"/>
        <end position="906"/>
    </location>
</feature>
<feature type="compositionally biased region" description="Low complexity" evidence="3">
    <location>
        <begin position="724"/>
        <end position="744"/>
    </location>
</feature>
<dbReference type="Gene3D" id="2.60.120.260">
    <property type="entry name" value="Galactose-binding domain-like"/>
    <property type="match status" value="1"/>
</dbReference>
<feature type="domain" description="Attractin/MKLN-like beta-propeller" evidence="5">
    <location>
        <begin position="157"/>
        <end position="405"/>
    </location>
</feature>
<dbReference type="PANTHER" id="PTHR15526">
    <property type="entry name" value="MUSKELIN"/>
    <property type="match status" value="1"/>
</dbReference>
<evidence type="ECO:0000256" key="1">
    <source>
        <dbReference type="ARBA" id="ARBA00022441"/>
    </source>
</evidence>
<organism evidence="6 7">
    <name type="scientific">Smittium culicis</name>
    <dbReference type="NCBI Taxonomy" id="133412"/>
    <lineage>
        <taxon>Eukaryota</taxon>
        <taxon>Fungi</taxon>
        <taxon>Fungi incertae sedis</taxon>
        <taxon>Zoopagomycota</taxon>
        <taxon>Kickxellomycotina</taxon>
        <taxon>Harpellomycetes</taxon>
        <taxon>Harpellales</taxon>
        <taxon>Legeriomycetaceae</taxon>
        <taxon>Smittium</taxon>
    </lineage>
</organism>
<evidence type="ECO:0000313" key="6">
    <source>
        <dbReference type="EMBL" id="OMJ29827.1"/>
    </source>
</evidence>
<dbReference type="OrthoDB" id="10052615at2759"/>
<evidence type="ECO:0000256" key="3">
    <source>
        <dbReference type="SAM" id="MobiDB-lite"/>
    </source>
</evidence>
<dbReference type="InterPro" id="IPR010565">
    <property type="entry name" value="Muskelin_N"/>
</dbReference>
<dbReference type="GO" id="GO:0005737">
    <property type="term" value="C:cytoplasm"/>
    <property type="evidence" value="ECO:0007669"/>
    <property type="project" value="TreeGrafter"/>
</dbReference>
<dbReference type="Pfam" id="PF24981">
    <property type="entry name" value="Beta-prop_ATRN-LZTR1"/>
    <property type="match status" value="1"/>
</dbReference>
<dbReference type="Pfam" id="PF06588">
    <property type="entry name" value="Muskelin_N"/>
    <property type="match status" value="1"/>
</dbReference>
<dbReference type="InterPro" id="IPR056737">
    <property type="entry name" value="Beta-prop_ATRN-MKLN-like"/>
</dbReference>